<evidence type="ECO:0000259" key="5">
    <source>
        <dbReference type="Pfam" id="PF23598"/>
    </source>
</evidence>
<evidence type="ECO:0000256" key="2">
    <source>
        <dbReference type="ARBA" id="ARBA00022821"/>
    </source>
</evidence>
<keyword evidence="7" id="KW-1185">Reference proteome</keyword>
<dbReference type="EMBL" id="JABWDY010016222">
    <property type="protein sequence ID" value="KAF5196268.1"/>
    <property type="molecule type" value="Genomic_DNA"/>
</dbReference>
<dbReference type="SUPFAM" id="SSF52058">
    <property type="entry name" value="L domain-like"/>
    <property type="match status" value="1"/>
</dbReference>
<dbReference type="PANTHER" id="PTHR23155">
    <property type="entry name" value="DISEASE RESISTANCE PROTEIN RP"/>
    <property type="match status" value="1"/>
</dbReference>
<evidence type="ECO:0000259" key="4">
    <source>
        <dbReference type="Pfam" id="PF23559"/>
    </source>
</evidence>
<name>A0A7J6WH86_THATH</name>
<dbReference type="Pfam" id="PF00931">
    <property type="entry name" value="NB-ARC"/>
    <property type="match status" value="1"/>
</dbReference>
<dbReference type="PANTHER" id="PTHR23155:SF1185">
    <property type="entry name" value="DISEASE RESISTANCE RPP8-LIKE PROTEIN 3-RELATED"/>
    <property type="match status" value="1"/>
</dbReference>
<dbReference type="Pfam" id="PF23559">
    <property type="entry name" value="WHD_DRP"/>
    <property type="match status" value="1"/>
</dbReference>
<dbReference type="Proteomes" id="UP000554482">
    <property type="component" value="Unassembled WGS sequence"/>
</dbReference>
<reference evidence="6 7" key="1">
    <citation type="submission" date="2020-06" db="EMBL/GenBank/DDBJ databases">
        <title>Transcriptomic and genomic resources for Thalictrum thalictroides and T. hernandezii: Facilitating candidate gene discovery in an emerging model plant lineage.</title>
        <authorList>
            <person name="Arias T."/>
            <person name="Riano-Pachon D.M."/>
            <person name="Di Stilio V.S."/>
        </authorList>
    </citation>
    <scope>NUCLEOTIDE SEQUENCE [LARGE SCALE GENOMIC DNA]</scope>
    <source>
        <strain evidence="7">cv. WT478/WT964</strain>
        <tissue evidence="6">Leaves</tissue>
    </source>
</reference>
<dbReference type="GO" id="GO:0043531">
    <property type="term" value="F:ADP binding"/>
    <property type="evidence" value="ECO:0007669"/>
    <property type="project" value="InterPro"/>
</dbReference>
<keyword evidence="2" id="KW-0611">Plant defense</keyword>
<dbReference type="InterPro" id="IPR044974">
    <property type="entry name" value="Disease_R_plants"/>
</dbReference>
<evidence type="ECO:0000259" key="3">
    <source>
        <dbReference type="Pfam" id="PF00931"/>
    </source>
</evidence>
<dbReference type="InterPro" id="IPR036388">
    <property type="entry name" value="WH-like_DNA-bd_sf"/>
</dbReference>
<feature type="domain" description="Disease resistance R13L4/SHOC-2-like LRR" evidence="5">
    <location>
        <begin position="322"/>
        <end position="625"/>
    </location>
</feature>
<dbReference type="Gene3D" id="1.10.10.10">
    <property type="entry name" value="Winged helix-like DNA-binding domain superfamily/Winged helix DNA-binding domain"/>
    <property type="match status" value="1"/>
</dbReference>
<accession>A0A7J6WH86</accession>
<proteinExistence type="predicted"/>
<dbReference type="Pfam" id="PF23598">
    <property type="entry name" value="LRR_14"/>
    <property type="match status" value="1"/>
</dbReference>
<dbReference type="InterPro" id="IPR032675">
    <property type="entry name" value="LRR_dom_sf"/>
</dbReference>
<dbReference type="InterPro" id="IPR058922">
    <property type="entry name" value="WHD_DRP"/>
</dbReference>
<dbReference type="PRINTS" id="PR00364">
    <property type="entry name" value="DISEASERSIST"/>
</dbReference>
<dbReference type="InterPro" id="IPR002182">
    <property type="entry name" value="NB-ARC"/>
</dbReference>
<dbReference type="Gene3D" id="3.40.50.300">
    <property type="entry name" value="P-loop containing nucleotide triphosphate hydrolases"/>
    <property type="match status" value="1"/>
</dbReference>
<evidence type="ECO:0000313" key="7">
    <source>
        <dbReference type="Proteomes" id="UP000554482"/>
    </source>
</evidence>
<feature type="domain" description="Disease resistance protein winged helix" evidence="4">
    <location>
        <begin position="175"/>
        <end position="247"/>
    </location>
</feature>
<evidence type="ECO:0000313" key="6">
    <source>
        <dbReference type="EMBL" id="KAF5196268.1"/>
    </source>
</evidence>
<dbReference type="Gene3D" id="3.80.10.10">
    <property type="entry name" value="Ribonuclease Inhibitor"/>
    <property type="match status" value="2"/>
</dbReference>
<dbReference type="InterPro" id="IPR042197">
    <property type="entry name" value="Apaf_helical"/>
</dbReference>
<dbReference type="Gene3D" id="1.10.8.430">
    <property type="entry name" value="Helical domain of apoptotic protease-activating factors"/>
    <property type="match status" value="1"/>
</dbReference>
<dbReference type="FunFam" id="1.10.8.430:FF:000003">
    <property type="entry name" value="Probable disease resistance protein At5g66910"/>
    <property type="match status" value="1"/>
</dbReference>
<organism evidence="6 7">
    <name type="scientific">Thalictrum thalictroides</name>
    <name type="common">Rue-anemone</name>
    <name type="synonym">Anemone thalictroides</name>
    <dbReference type="NCBI Taxonomy" id="46969"/>
    <lineage>
        <taxon>Eukaryota</taxon>
        <taxon>Viridiplantae</taxon>
        <taxon>Streptophyta</taxon>
        <taxon>Embryophyta</taxon>
        <taxon>Tracheophyta</taxon>
        <taxon>Spermatophyta</taxon>
        <taxon>Magnoliopsida</taxon>
        <taxon>Ranunculales</taxon>
        <taxon>Ranunculaceae</taxon>
        <taxon>Thalictroideae</taxon>
        <taxon>Thalictrum</taxon>
    </lineage>
</organism>
<dbReference type="SUPFAM" id="SSF52540">
    <property type="entry name" value="P-loop containing nucleoside triphosphate hydrolases"/>
    <property type="match status" value="1"/>
</dbReference>
<dbReference type="InterPro" id="IPR055414">
    <property type="entry name" value="LRR_R13L4/SHOC2-like"/>
</dbReference>
<gene>
    <name evidence="6" type="ORF">FRX31_014145</name>
</gene>
<dbReference type="GO" id="GO:0098542">
    <property type="term" value="P:defense response to other organism"/>
    <property type="evidence" value="ECO:0007669"/>
    <property type="project" value="TreeGrafter"/>
</dbReference>
<dbReference type="FunFam" id="1.10.10.10:FF:000322">
    <property type="entry name" value="Probable disease resistance protein At1g63360"/>
    <property type="match status" value="1"/>
</dbReference>
<dbReference type="InterPro" id="IPR027417">
    <property type="entry name" value="P-loop_NTPase"/>
</dbReference>
<feature type="domain" description="NB-ARC" evidence="3">
    <location>
        <begin position="2"/>
        <end position="89"/>
    </location>
</feature>
<keyword evidence="1" id="KW-0677">Repeat</keyword>
<comment type="caution">
    <text evidence="6">The sequence shown here is derived from an EMBL/GenBank/DDBJ whole genome shotgun (WGS) entry which is preliminary data.</text>
</comment>
<protein>
    <submittedName>
        <fullName evidence="6">Disease resistance protein</fullName>
    </submittedName>
</protein>
<evidence type="ECO:0000256" key="1">
    <source>
        <dbReference type="ARBA" id="ARBA00022737"/>
    </source>
</evidence>
<dbReference type="AlphaFoldDB" id="A0A7J6WH86"/>
<sequence>MKEVELFEKISEILQTNRYLVVLDDIWSKEAWDALKPAFPNNKGCKVMFTTRNLEVAKHADQWSFHLEQRPLTDEEAWVLLCRNAFPPNVSSSLLCDFEECGRNIVKKCGGFPLQVIVLGGILASKGTVDEWEAVSKQIGTHTSHDQGDKIFSILSLSYNELPYNMKPLFLYLGLFPEDSLISVNKLVRMWMAESLIRQEKEGETIEEVGTRYLDELIHRSMVQIGEKSMGQKKIKTCQLHDKMRELCITIGMEENFFKAINENGDSSSSSCLVRTSKKLRRCAIYIQKDGEQYVFPKEFTRYVRTAFFIQKNPFVTCSSITFIDFKLLKVLEFQGSLQVKNNLIRALEMLSNLRYLCITKFCAYEMVNILFKSFKNLVCLQTLDIRNIGMIRRINQEVPNTMHQLRHFYATGMYLSNVSRMTKLQTLYKAWAGPWIAGLVQLTNLEKLGIEDLDEATMGLLTIAIGGGGLDKLRSLYLSYREENGSSSYLLEALSAKHHLQKLTLYGRIKKLPSKFPSNLIKLSLNFAHLSENLMPTLEKLQHLLFLHLGPYSYDGKKMVWSANGFPKLQQLEISSLSQLEEWTVEEGAMPCLMTCDINNCWKLNMVPQGFKFLTMLQELKIRRMPVSFEERVKEQGEDWETIKHITSITIGNQ</sequence>
<dbReference type="OrthoDB" id="646178at2759"/>